<dbReference type="Gene3D" id="3.90.550.10">
    <property type="entry name" value="Spore Coat Polysaccharide Biosynthesis Protein SpsA, Chain A"/>
    <property type="match status" value="1"/>
</dbReference>
<protein>
    <submittedName>
        <fullName evidence="4">Nucleotidyltransferase family protein</fullName>
    </submittedName>
</protein>
<dbReference type="Proteomes" id="UP001205601">
    <property type="component" value="Unassembled WGS sequence"/>
</dbReference>
<dbReference type="PANTHER" id="PTHR43777:SF1">
    <property type="entry name" value="MOLYBDENUM COFACTOR CYTIDYLYLTRANSFERASE"/>
    <property type="match status" value="1"/>
</dbReference>
<evidence type="ECO:0000313" key="5">
    <source>
        <dbReference type="Proteomes" id="UP001205601"/>
    </source>
</evidence>
<gene>
    <name evidence="4" type="ORF">N5I32_04460</name>
</gene>
<sequence length="204" mass="21775">MSNVAILIPAAGSSSRMRGTDKLMEPVEDEPMLRRIARLSLAASPYVFVTLPDGGPHALPRKSVLTGLQVRMLPIGDAHEGMSASLRAGVAAAGRQAVSGLMVVPADMPELTAPDLITVATIFEDEPETVLRATASDYTPGHPVVFPLRLFTAIAVLTGDKGARKLLEGEAARLLPLPGRHATTDLDSPEDWAEWRKGKDRKPV</sequence>
<evidence type="ECO:0000313" key="4">
    <source>
        <dbReference type="EMBL" id="MCT8328764.1"/>
    </source>
</evidence>
<dbReference type="CDD" id="cd04182">
    <property type="entry name" value="GT_2_like_f"/>
    <property type="match status" value="1"/>
</dbReference>
<dbReference type="PANTHER" id="PTHR43777">
    <property type="entry name" value="MOLYBDENUM COFACTOR CYTIDYLYLTRANSFERASE"/>
    <property type="match status" value="1"/>
</dbReference>
<evidence type="ECO:0000259" key="3">
    <source>
        <dbReference type="Pfam" id="PF12804"/>
    </source>
</evidence>
<proteinExistence type="predicted"/>
<feature type="region of interest" description="Disordered" evidence="2">
    <location>
        <begin position="179"/>
        <end position="204"/>
    </location>
</feature>
<dbReference type="RefSeq" id="WP_261494187.1">
    <property type="nucleotide sequence ID" value="NZ_JAOCQF010000001.1"/>
</dbReference>
<keyword evidence="1" id="KW-0460">Magnesium</keyword>
<accession>A0ABT2NIL2</accession>
<evidence type="ECO:0000256" key="2">
    <source>
        <dbReference type="SAM" id="MobiDB-lite"/>
    </source>
</evidence>
<dbReference type="InterPro" id="IPR025877">
    <property type="entry name" value="MobA-like_NTP_Trfase"/>
</dbReference>
<feature type="domain" description="MobA-like NTP transferase" evidence="3">
    <location>
        <begin position="7"/>
        <end position="168"/>
    </location>
</feature>
<keyword evidence="5" id="KW-1185">Reference proteome</keyword>
<name>A0ABT2NIL2_9RHOB</name>
<comment type="caution">
    <text evidence="4">The sequence shown here is derived from an EMBL/GenBank/DDBJ whole genome shotgun (WGS) entry which is preliminary data.</text>
</comment>
<dbReference type="SUPFAM" id="SSF53448">
    <property type="entry name" value="Nucleotide-diphospho-sugar transferases"/>
    <property type="match status" value="1"/>
</dbReference>
<organism evidence="4 5">
    <name type="scientific">Albidovulum sediminis</name>
    <dbReference type="NCBI Taxonomy" id="3066345"/>
    <lineage>
        <taxon>Bacteria</taxon>
        <taxon>Pseudomonadati</taxon>
        <taxon>Pseudomonadota</taxon>
        <taxon>Alphaproteobacteria</taxon>
        <taxon>Rhodobacterales</taxon>
        <taxon>Paracoccaceae</taxon>
        <taxon>Albidovulum</taxon>
    </lineage>
</organism>
<feature type="compositionally biased region" description="Basic and acidic residues" evidence="2">
    <location>
        <begin position="193"/>
        <end position="204"/>
    </location>
</feature>
<reference evidence="5" key="1">
    <citation type="submission" date="2023-07" db="EMBL/GenBank/DDBJ databases">
        <title>Defluviimonas sediminis sp. nov., isolated from mangrove sediment.</title>
        <authorList>
            <person name="Liu L."/>
            <person name="Li J."/>
            <person name="Huang Y."/>
            <person name="Pan J."/>
            <person name="Li M."/>
        </authorList>
    </citation>
    <scope>NUCLEOTIDE SEQUENCE [LARGE SCALE GENOMIC DNA]</scope>
    <source>
        <strain evidence="5">FT324</strain>
    </source>
</reference>
<dbReference type="EMBL" id="JAOCQF010000001">
    <property type="protein sequence ID" value="MCT8328764.1"/>
    <property type="molecule type" value="Genomic_DNA"/>
</dbReference>
<dbReference type="Pfam" id="PF12804">
    <property type="entry name" value="NTP_transf_3"/>
    <property type="match status" value="1"/>
</dbReference>
<evidence type="ECO:0000256" key="1">
    <source>
        <dbReference type="ARBA" id="ARBA00022842"/>
    </source>
</evidence>
<dbReference type="InterPro" id="IPR029044">
    <property type="entry name" value="Nucleotide-diphossugar_trans"/>
</dbReference>